<feature type="signal peptide" evidence="2">
    <location>
        <begin position="1"/>
        <end position="18"/>
    </location>
</feature>
<dbReference type="EMBL" id="AGNL01041749">
    <property type="protein sequence ID" value="EJK51371.1"/>
    <property type="molecule type" value="Genomic_DNA"/>
</dbReference>
<keyword evidence="2" id="KW-0732">Signal</keyword>
<sequence length="306" mass="34846">MALLLLAWLTIAANPLFRDRWICDKTWLRLTTARYPNLENVGVIDVMALAKTLGARAGPFDATANVHGLYHKKFKHKCPYDTDEDSTKRRTVNYFYQDSKGISPIAPLCAADITDPYVKCAQMVERRFEVSRNRANAEREREVEEQIRQCVMDKVEEESKKKDSERKKKAEADEENQNADVNSSPDGKSSSAVPVTPDPKTNRTHVGWLSSEARTLFLGSKSADGDVVEILEDRIGILKQVNRTPDGYKLVIQYPNKDKDIQDELNDYQIHRIKQMSTFLIAAYQIALENWGNFVTWATICEEAVE</sequence>
<feature type="chain" id="PRO_5003837237" evidence="2">
    <location>
        <begin position="19"/>
        <end position="306"/>
    </location>
</feature>
<dbReference type="OrthoDB" id="56673at2759"/>
<proteinExistence type="predicted"/>
<feature type="compositionally biased region" description="Polar residues" evidence="1">
    <location>
        <begin position="178"/>
        <end position="193"/>
    </location>
</feature>
<protein>
    <submittedName>
        <fullName evidence="3">Uncharacterized protein</fullName>
    </submittedName>
</protein>
<keyword evidence="4" id="KW-1185">Reference proteome</keyword>
<evidence type="ECO:0000256" key="1">
    <source>
        <dbReference type="SAM" id="MobiDB-lite"/>
    </source>
</evidence>
<accession>K0RR52</accession>
<dbReference type="AlphaFoldDB" id="K0RR52"/>
<evidence type="ECO:0000313" key="3">
    <source>
        <dbReference type="EMBL" id="EJK51371.1"/>
    </source>
</evidence>
<evidence type="ECO:0000313" key="4">
    <source>
        <dbReference type="Proteomes" id="UP000266841"/>
    </source>
</evidence>
<gene>
    <name evidence="3" type="ORF">THAOC_29458</name>
</gene>
<feature type="compositionally biased region" description="Basic and acidic residues" evidence="1">
    <location>
        <begin position="155"/>
        <end position="171"/>
    </location>
</feature>
<name>K0RR52_THAOC</name>
<reference evidence="3 4" key="1">
    <citation type="journal article" date="2012" name="Genome Biol.">
        <title>Genome and low-iron response of an oceanic diatom adapted to chronic iron limitation.</title>
        <authorList>
            <person name="Lommer M."/>
            <person name="Specht M."/>
            <person name="Roy A.S."/>
            <person name="Kraemer L."/>
            <person name="Andreson R."/>
            <person name="Gutowska M.A."/>
            <person name="Wolf J."/>
            <person name="Bergner S.V."/>
            <person name="Schilhabel M.B."/>
            <person name="Klostermeier U.C."/>
            <person name="Beiko R.G."/>
            <person name="Rosenstiel P."/>
            <person name="Hippler M."/>
            <person name="Laroche J."/>
        </authorList>
    </citation>
    <scope>NUCLEOTIDE SEQUENCE [LARGE SCALE GENOMIC DNA]</scope>
    <source>
        <strain evidence="3 4">CCMP1005</strain>
    </source>
</reference>
<feature type="non-terminal residue" evidence="3">
    <location>
        <position position="306"/>
    </location>
</feature>
<dbReference type="Proteomes" id="UP000266841">
    <property type="component" value="Unassembled WGS sequence"/>
</dbReference>
<organism evidence="3 4">
    <name type="scientific">Thalassiosira oceanica</name>
    <name type="common">Marine diatom</name>
    <dbReference type="NCBI Taxonomy" id="159749"/>
    <lineage>
        <taxon>Eukaryota</taxon>
        <taxon>Sar</taxon>
        <taxon>Stramenopiles</taxon>
        <taxon>Ochrophyta</taxon>
        <taxon>Bacillariophyta</taxon>
        <taxon>Coscinodiscophyceae</taxon>
        <taxon>Thalassiosirophycidae</taxon>
        <taxon>Thalassiosirales</taxon>
        <taxon>Thalassiosiraceae</taxon>
        <taxon>Thalassiosira</taxon>
    </lineage>
</organism>
<comment type="caution">
    <text evidence="3">The sequence shown here is derived from an EMBL/GenBank/DDBJ whole genome shotgun (WGS) entry which is preliminary data.</text>
</comment>
<feature type="region of interest" description="Disordered" evidence="1">
    <location>
        <begin position="155"/>
        <end position="206"/>
    </location>
</feature>
<evidence type="ECO:0000256" key="2">
    <source>
        <dbReference type="SAM" id="SignalP"/>
    </source>
</evidence>